<gene>
    <name evidence="3" type="ORF">FRY98_02270</name>
</gene>
<feature type="domain" description="Xylose isomerase-like TIM barrel" evidence="2">
    <location>
        <begin position="167"/>
        <end position="319"/>
    </location>
</feature>
<dbReference type="InterPro" id="IPR013022">
    <property type="entry name" value="Xyl_isomerase-like_TIM-brl"/>
</dbReference>
<dbReference type="Pfam" id="PF01261">
    <property type="entry name" value="AP_endonuc_2"/>
    <property type="match status" value="2"/>
</dbReference>
<feature type="domain" description="Xylose isomerase-like TIM barrel" evidence="2">
    <location>
        <begin position="26"/>
        <end position="115"/>
    </location>
</feature>
<organism evidence="3 4">
    <name type="scientific">Paenibacillus faecis</name>
    <dbReference type="NCBI Taxonomy" id="862114"/>
    <lineage>
        <taxon>Bacteria</taxon>
        <taxon>Bacillati</taxon>
        <taxon>Bacillota</taxon>
        <taxon>Bacilli</taxon>
        <taxon>Bacillales</taxon>
        <taxon>Paenibacillaceae</taxon>
        <taxon>Paenibacillus</taxon>
    </lineage>
</organism>
<evidence type="ECO:0000313" key="4">
    <source>
        <dbReference type="Proteomes" id="UP000325218"/>
    </source>
</evidence>
<keyword evidence="4" id="KW-1185">Reference proteome</keyword>
<sequence length="330" mass="34832">MIAREDCSVSTYAYIERPLQEAVLTLAEAGWKQIEIMCEGGHEEILVWPEARLAELKRTGEAYGIRWSLHAPITGCNPAARDEAEAARSERLLVETLRVAEHLGCRHVVLHAGSEEVPGAGLAGKNSGGSMPAGTEEAAALPQAEPTPGNEAAAVGMAEGEGAAEPAGARAGVETATEAAKLRVVGFLTRVLERTAGGGAVIALENVPPYPGLLGVEVSFLRAIADEIDSPRVGLVFDCGHAHMTGSGRCLLMLQQAMSRLVALHLSDNTGQADDHLGLGGGTVPIEAMVAWLVACGYRGAWVLEMRKPEDLQPSADRLQSLTRQFLSSF</sequence>
<dbReference type="GO" id="GO:0016853">
    <property type="term" value="F:isomerase activity"/>
    <property type="evidence" value="ECO:0007669"/>
    <property type="project" value="UniProtKB-KW"/>
</dbReference>
<dbReference type="Proteomes" id="UP000325218">
    <property type="component" value="Unassembled WGS sequence"/>
</dbReference>
<proteinExistence type="predicted"/>
<evidence type="ECO:0000313" key="3">
    <source>
        <dbReference type="EMBL" id="TYA14534.1"/>
    </source>
</evidence>
<dbReference type="SUPFAM" id="SSF51658">
    <property type="entry name" value="Xylose isomerase-like"/>
    <property type="match status" value="1"/>
</dbReference>
<comment type="caution">
    <text evidence="3">The sequence shown here is derived from an EMBL/GenBank/DDBJ whole genome shotgun (WGS) entry which is preliminary data.</text>
</comment>
<feature type="region of interest" description="Disordered" evidence="1">
    <location>
        <begin position="117"/>
        <end position="150"/>
    </location>
</feature>
<name>A0A5D0CZ09_9BACL</name>
<evidence type="ECO:0000256" key="1">
    <source>
        <dbReference type="SAM" id="MobiDB-lite"/>
    </source>
</evidence>
<dbReference type="InterPro" id="IPR050312">
    <property type="entry name" value="IolE/XylAMocC-like"/>
</dbReference>
<dbReference type="PANTHER" id="PTHR12110:SF21">
    <property type="entry name" value="XYLOSE ISOMERASE-LIKE TIM BARREL DOMAIN-CONTAINING PROTEIN"/>
    <property type="match status" value="1"/>
</dbReference>
<dbReference type="OrthoDB" id="110795at2"/>
<dbReference type="PANTHER" id="PTHR12110">
    <property type="entry name" value="HYDROXYPYRUVATE ISOMERASE"/>
    <property type="match status" value="1"/>
</dbReference>
<keyword evidence="3" id="KW-0413">Isomerase</keyword>
<evidence type="ECO:0000259" key="2">
    <source>
        <dbReference type="Pfam" id="PF01261"/>
    </source>
</evidence>
<dbReference type="RefSeq" id="WP_148450129.1">
    <property type="nucleotide sequence ID" value="NZ_VSDO01000001.1"/>
</dbReference>
<accession>A0A5D0CZ09</accession>
<dbReference type="Gene3D" id="3.20.20.150">
    <property type="entry name" value="Divalent-metal-dependent TIM barrel enzymes"/>
    <property type="match status" value="1"/>
</dbReference>
<dbReference type="InterPro" id="IPR036237">
    <property type="entry name" value="Xyl_isomerase-like_sf"/>
</dbReference>
<protein>
    <submittedName>
        <fullName evidence="3">Sugar phosphate isomerase/epimerase</fullName>
    </submittedName>
</protein>
<reference evidence="3 4" key="1">
    <citation type="submission" date="2019-08" db="EMBL/GenBank/DDBJ databases">
        <title>Genome sequencing of Paenibacillus faecis DSM 23593(T).</title>
        <authorList>
            <person name="Kook J.-K."/>
            <person name="Park S.-N."/>
            <person name="Lim Y.K."/>
        </authorList>
    </citation>
    <scope>NUCLEOTIDE SEQUENCE [LARGE SCALE GENOMIC DNA]</scope>
    <source>
        <strain evidence="3 4">DSM 23593</strain>
    </source>
</reference>
<dbReference type="EMBL" id="VSDO01000001">
    <property type="protein sequence ID" value="TYA14534.1"/>
    <property type="molecule type" value="Genomic_DNA"/>
</dbReference>
<dbReference type="AlphaFoldDB" id="A0A5D0CZ09"/>